<reference evidence="1 2" key="1">
    <citation type="submission" date="2019-01" db="EMBL/GenBank/DDBJ databases">
        <title>Sequencing of cultivated peanut Arachis hypogaea provides insights into genome evolution and oil improvement.</title>
        <authorList>
            <person name="Chen X."/>
        </authorList>
    </citation>
    <scope>NUCLEOTIDE SEQUENCE [LARGE SCALE GENOMIC DNA]</scope>
    <source>
        <strain evidence="2">cv. Fuhuasheng</strain>
        <tissue evidence="1">Leaves</tissue>
    </source>
</reference>
<sequence length="82" mass="9085">MYYATGNSSYLKFATTPGIAKHAGAFRGSPNYGSFESFEIVPESWISICGSVTFISQSDQHNYVLLASYLPIFTSFNRTRGK</sequence>
<comment type="caution">
    <text evidence="1">The sequence shown here is derived from an EMBL/GenBank/DDBJ whole genome shotgun (WGS) entry which is preliminary data.</text>
</comment>
<name>A0A445AYE0_ARAHY</name>
<dbReference type="AlphaFoldDB" id="A0A445AYE0"/>
<dbReference type="STRING" id="3818.A0A445AYE0"/>
<proteinExistence type="predicted"/>
<evidence type="ECO:0000313" key="2">
    <source>
        <dbReference type="Proteomes" id="UP000289738"/>
    </source>
</evidence>
<gene>
    <name evidence="1" type="ORF">Ahy_B01g056244</name>
</gene>
<evidence type="ECO:0000313" key="1">
    <source>
        <dbReference type="EMBL" id="RYR31439.1"/>
    </source>
</evidence>
<dbReference type="Proteomes" id="UP000289738">
    <property type="component" value="Chromosome B01"/>
</dbReference>
<accession>A0A445AYE0</accession>
<protein>
    <submittedName>
        <fullName evidence="1">Uncharacterized protein</fullName>
    </submittedName>
</protein>
<keyword evidence="2" id="KW-1185">Reference proteome</keyword>
<organism evidence="1 2">
    <name type="scientific">Arachis hypogaea</name>
    <name type="common">Peanut</name>
    <dbReference type="NCBI Taxonomy" id="3818"/>
    <lineage>
        <taxon>Eukaryota</taxon>
        <taxon>Viridiplantae</taxon>
        <taxon>Streptophyta</taxon>
        <taxon>Embryophyta</taxon>
        <taxon>Tracheophyta</taxon>
        <taxon>Spermatophyta</taxon>
        <taxon>Magnoliopsida</taxon>
        <taxon>eudicotyledons</taxon>
        <taxon>Gunneridae</taxon>
        <taxon>Pentapetalae</taxon>
        <taxon>rosids</taxon>
        <taxon>fabids</taxon>
        <taxon>Fabales</taxon>
        <taxon>Fabaceae</taxon>
        <taxon>Papilionoideae</taxon>
        <taxon>50 kb inversion clade</taxon>
        <taxon>dalbergioids sensu lato</taxon>
        <taxon>Dalbergieae</taxon>
        <taxon>Pterocarpus clade</taxon>
        <taxon>Arachis</taxon>
    </lineage>
</organism>
<dbReference type="EMBL" id="SDMP01000011">
    <property type="protein sequence ID" value="RYR31439.1"/>
    <property type="molecule type" value="Genomic_DNA"/>
</dbReference>